<evidence type="ECO:0000256" key="3">
    <source>
        <dbReference type="ARBA" id="ARBA00019539"/>
    </source>
</evidence>
<dbReference type="Proteomes" id="UP001166286">
    <property type="component" value="Unassembled WGS sequence"/>
</dbReference>
<evidence type="ECO:0000256" key="1">
    <source>
        <dbReference type="ARBA" id="ARBA00011408"/>
    </source>
</evidence>
<evidence type="ECO:0000256" key="5">
    <source>
        <dbReference type="SAM" id="MobiDB-lite"/>
    </source>
</evidence>
<accession>A0AA39QUD6</accession>
<comment type="function">
    <text evidence="4">Inclusion body (IB) resident protein that interacts strongly with lipid droplet (LD) proteins. Involved in LD-mediated IB clearing after protein folding stress, probably by enabling access to the IBs of an LD-stored soluble sterol derivative that acts as a chaperone in inclusion clearing.</text>
</comment>
<keyword evidence="8" id="KW-1185">Reference proteome</keyword>
<gene>
    <name evidence="7" type="ORF">JMJ35_007759</name>
</gene>
<dbReference type="EMBL" id="JAFEKC020000018">
    <property type="protein sequence ID" value="KAK0509365.1"/>
    <property type="molecule type" value="Genomic_DNA"/>
</dbReference>
<evidence type="ECO:0000256" key="2">
    <source>
        <dbReference type="ARBA" id="ARBA00018424"/>
    </source>
</evidence>
<feature type="transmembrane region" description="Helical" evidence="6">
    <location>
        <begin position="332"/>
        <end position="355"/>
    </location>
</feature>
<feature type="region of interest" description="Disordered" evidence="5">
    <location>
        <begin position="198"/>
        <end position="236"/>
    </location>
</feature>
<evidence type="ECO:0000256" key="4">
    <source>
        <dbReference type="ARBA" id="ARBA00043897"/>
    </source>
</evidence>
<evidence type="ECO:0000313" key="7">
    <source>
        <dbReference type="EMBL" id="KAK0509365.1"/>
    </source>
</evidence>
<dbReference type="GO" id="GO:0005741">
    <property type="term" value="C:mitochondrial outer membrane"/>
    <property type="evidence" value="ECO:0007669"/>
    <property type="project" value="TreeGrafter"/>
</dbReference>
<reference evidence="7" key="1">
    <citation type="submission" date="2023-03" db="EMBL/GenBank/DDBJ databases">
        <title>Complete genome of Cladonia borealis.</title>
        <authorList>
            <person name="Park H."/>
        </authorList>
    </citation>
    <scope>NUCLEOTIDE SEQUENCE</scope>
    <source>
        <strain evidence="7">ANT050790</strain>
    </source>
</reference>
<evidence type="ECO:0000313" key="8">
    <source>
        <dbReference type="Proteomes" id="UP001166286"/>
    </source>
</evidence>
<dbReference type="PANTHER" id="PTHR31859:SF1">
    <property type="entry name" value="TETRATRICOPEPTIDE REPEAT PROTEIN 39C"/>
    <property type="match status" value="1"/>
</dbReference>
<dbReference type="AlphaFoldDB" id="A0AA39QUD6"/>
<dbReference type="GO" id="GO:0005829">
    <property type="term" value="C:cytosol"/>
    <property type="evidence" value="ECO:0007669"/>
    <property type="project" value="TreeGrafter"/>
</dbReference>
<organism evidence="7 8">
    <name type="scientific">Cladonia borealis</name>
    <dbReference type="NCBI Taxonomy" id="184061"/>
    <lineage>
        <taxon>Eukaryota</taxon>
        <taxon>Fungi</taxon>
        <taxon>Dikarya</taxon>
        <taxon>Ascomycota</taxon>
        <taxon>Pezizomycotina</taxon>
        <taxon>Lecanoromycetes</taxon>
        <taxon>OSLEUM clade</taxon>
        <taxon>Lecanoromycetidae</taxon>
        <taxon>Lecanorales</taxon>
        <taxon>Lecanorineae</taxon>
        <taxon>Cladoniaceae</taxon>
        <taxon>Cladonia</taxon>
    </lineage>
</organism>
<dbReference type="PANTHER" id="PTHR31859">
    <property type="entry name" value="TETRATRICOPEPTIDE REPEAT PROTEIN 39 FAMILY MEMBER"/>
    <property type="match status" value="1"/>
</dbReference>
<comment type="caution">
    <text evidence="7">The sequence shown here is derived from an EMBL/GenBank/DDBJ whole genome shotgun (WGS) entry which is preliminary data.</text>
</comment>
<comment type="subunit">
    <text evidence="1">Interacts with lipid droplet proteins.</text>
</comment>
<keyword evidence="6" id="KW-0472">Membrane</keyword>
<dbReference type="GO" id="GO:0005634">
    <property type="term" value="C:nucleus"/>
    <property type="evidence" value="ECO:0007669"/>
    <property type="project" value="TreeGrafter"/>
</dbReference>
<name>A0AA39QUD6_9LECA</name>
<keyword evidence="6" id="KW-0812">Transmembrane</keyword>
<protein>
    <recommendedName>
        <fullName evidence="2">Inclusion body clearance protein IML2</fullName>
    </recommendedName>
    <alternativeName>
        <fullName evidence="3">Inclusion body clearance protein iml2</fullName>
    </alternativeName>
</protein>
<proteinExistence type="predicted"/>
<feature type="compositionally biased region" description="Polar residues" evidence="5">
    <location>
        <begin position="206"/>
        <end position="233"/>
    </location>
</feature>
<evidence type="ECO:0000256" key="6">
    <source>
        <dbReference type="SAM" id="Phobius"/>
    </source>
</evidence>
<keyword evidence="6" id="KW-1133">Transmembrane helix</keyword>
<sequence>MLRGWIQSKKAEVNASTHSLDALAEPQNLEAAMRAVTHIMNDDLEAAEAGLTNGNSSFHKLGKGMVAFLRATLGFEQDIMREASQRLADAEATASSDYRRAQKDSHSYKSQIYPPGSEFALCHAMTQLMSAVVGVLNESLTESIRGFYKLRKAYVTLNGILDAEARYMKKRHGMAVDSPGRTSLVSLGSHKSMRSMNGVPGGFGNETGSLPSSKAPSIRSFQGSPIEGSQVSRGVQHEELETTNDDEDEFYDADEDHEHSETATYAGHLEMNGINGKLDGAPNGHRVTKDSVTIPAQSKLSAPNGLMDHDPDSDIFSNPIDVFIHSGANLCFGLLLVMLSLIPPAFGKLLFIIGFRGDRDRGVRMLWQASKFHNINGAMAGLIVLGFYNTFVGFSDIIPDSDPTISDQDTVEGYPKERIEALLVDMRSRHPQSQLWLLEEAREKASNRQLSEAIKLLEGSPKSPLKQVEAIKMFEKSLEAMYIHDYALCAKSFITCVDMNNWSHALYYYIAGSANVELYRQHKSSDPKGAEVYANKATELLKQAPKHAGKKKFMARQLPFDIFVTRKINKWESRAHDWSIPFIDAVGVSPIEEMIFFWNGYKRMNPLQLQTSLDRLTWSETSNANWRREGHDERAILAVLRGATLRSLTRYDEAKKVLRTNVLSIDPAELKGGLKDDWTAPAAHYEMGVNCWMQRREAAENGVGVDVEGQWVRECESWVDKASKWEGYSLDARIGLKIATAQDTLKKWNERNTKAKA</sequence>
<dbReference type="Pfam" id="PF10300">
    <property type="entry name" value="Iml2-TPR_39"/>
    <property type="match status" value="1"/>
</dbReference>
<dbReference type="InterPro" id="IPR019412">
    <property type="entry name" value="IML2/TPR_39"/>
</dbReference>
<feature type="transmembrane region" description="Helical" evidence="6">
    <location>
        <begin position="375"/>
        <end position="394"/>
    </location>
</feature>